<keyword evidence="2" id="KW-1185">Reference proteome</keyword>
<dbReference type="AlphaFoldDB" id="A0A4Z0P3T0"/>
<organism evidence="1 2">
    <name type="scientific">Hymenobacter fodinae</name>
    <dbReference type="NCBI Taxonomy" id="2510796"/>
    <lineage>
        <taxon>Bacteria</taxon>
        <taxon>Pseudomonadati</taxon>
        <taxon>Bacteroidota</taxon>
        <taxon>Cytophagia</taxon>
        <taxon>Cytophagales</taxon>
        <taxon>Hymenobacteraceae</taxon>
        <taxon>Hymenobacter</taxon>
    </lineage>
</organism>
<proteinExistence type="predicted"/>
<dbReference type="EMBL" id="SRLA01000004">
    <property type="protein sequence ID" value="TGE05555.1"/>
    <property type="molecule type" value="Genomic_DNA"/>
</dbReference>
<comment type="caution">
    <text evidence="1">The sequence shown here is derived from an EMBL/GenBank/DDBJ whole genome shotgun (WGS) entry which is preliminary data.</text>
</comment>
<reference evidence="1 2" key="1">
    <citation type="submission" date="2019-04" db="EMBL/GenBank/DDBJ databases">
        <authorList>
            <person name="Feng G."/>
            <person name="Zhang J."/>
            <person name="Zhu H."/>
        </authorList>
    </citation>
    <scope>NUCLEOTIDE SEQUENCE [LARGE SCALE GENOMIC DNA]</scope>
    <source>
        <strain evidence="1 2">92R-1</strain>
    </source>
</reference>
<evidence type="ECO:0000313" key="1">
    <source>
        <dbReference type="EMBL" id="TGE05555.1"/>
    </source>
</evidence>
<accession>A0A4Z0P3T0</accession>
<gene>
    <name evidence="1" type="ORF">EU556_19845</name>
</gene>
<evidence type="ECO:0000313" key="2">
    <source>
        <dbReference type="Proteomes" id="UP000298337"/>
    </source>
</evidence>
<protein>
    <submittedName>
        <fullName evidence="1">Uncharacterized protein</fullName>
    </submittedName>
</protein>
<sequence>MLDYALGELGLLPDQFWAADFTWNDLERASRGYQLRQTREWERTRQHGEWMAAFWGVDLKKELKGRRLLDLSTDPAPAKPKETDTEFLARMASRNYYRPN</sequence>
<dbReference type="Proteomes" id="UP000298337">
    <property type="component" value="Unassembled WGS sequence"/>
</dbReference>
<name>A0A4Z0P3T0_9BACT</name>